<dbReference type="Gene3D" id="3.40.30.10">
    <property type="entry name" value="Glutaredoxin"/>
    <property type="match status" value="1"/>
</dbReference>
<gene>
    <name evidence="2" type="ORF">GGR39_003311</name>
</gene>
<keyword evidence="3" id="KW-1185">Reference proteome</keyword>
<dbReference type="PANTHER" id="PTHR43968">
    <property type="match status" value="1"/>
</dbReference>
<evidence type="ECO:0000313" key="2">
    <source>
        <dbReference type="EMBL" id="MBB3941630.1"/>
    </source>
</evidence>
<dbReference type="InterPro" id="IPR050983">
    <property type="entry name" value="GST_Omega/HSP26"/>
</dbReference>
<dbReference type="GO" id="GO:0005737">
    <property type="term" value="C:cytoplasm"/>
    <property type="evidence" value="ECO:0007669"/>
    <property type="project" value="TreeGrafter"/>
</dbReference>
<dbReference type="EMBL" id="JACIDY010000013">
    <property type="protein sequence ID" value="MBB3941630.1"/>
    <property type="molecule type" value="Genomic_DNA"/>
</dbReference>
<feature type="domain" description="GST N-terminal" evidence="1">
    <location>
        <begin position="3"/>
        <end position="82"/>
    </location>
</feature>
<dbReference type="SUPFAM" id="SSF52833">
    <property type="entry name" value="Thioredoxin-like"/>
    <property type="match status" value="1"/>
</dbReference>
<dbReference type="InterPro" id="IPR004045">
    <property type="entry name" value="Glutathione_S-Trfase_N"/>
</dbReference>
<sequence length="205" mass="23016">MATEPVLYSFRRCPYAMRARLALAVSGIAYELREVKLSAKPQAMLAASPKGTVPVLVLASGEVIDQSIDIMHWSLAISDPEGWLAQDDTALIAANDGPFKHDLDRYKYPERHDCDALLHRECGLTFLRTLDARLVHANYLCGPTRGLTDAAIMPFIRQFAAVDRDWFDAQPLPYLQKWLADHLTSRLFEAVMVRLPPWSPARAPN</sequence>
<dbReference type="PROSITE" id="PS50404">
    <property type="entry name" value="GST_NTER"/>
    <property type="match status" value="1"/>
</dbReference>
<dbReference type="Pfam" id="PF13410">
    <property type="entry name" value="GST_C_2"/>
    <property type="match status" value="1"/>
</dbReference>
<dbReference type="Gene3D" id="1.20.1050.10">
    <property type="match status" value="1"/>
</dbReference>
<accession>A0A7W6C3T5</accession>
<proteinExistence type="predicted"/>
<dbReference type="PROSITE" id="PS51354">
    <property type="entry name" value="GLUTAREDOXIN_2"/>
    <property type="match status" value="1"/>
</dbReference>
<dbReference type="Proteomes" id="UP000561459">
    <property type="component" value="Unassembled WGS sequence"/>
</dbReference>
<name>A0A7W6C3T5_9SPHN</name>
<comment type="caution">
    <text evidence="2">The sequence shown here is derived from an EMBL/GenBank/DDBJ whole genome shotgun (WGS) entry which is preliminary data.</text>
</comment>
<protein>
    <submittedName>
        <fullName evidence="2">Glutathione S-transferase</fullName>
    </submittedName>
</protein>
<dbReference type="Pfam" id="PF13417">
    <property type="entry name" value="GST_N_3"/>
    <property type="match status" value="1"/>
</dbReference>
<evidence type="ECO:0000313" key="3">
    <source>
        <dbReference type="Proteomes" id="UP000561459"/>
    </source>
</evidence>
<dbReference type="CDD" id="cd03196">
    <property type="entry name" value="GST_C_5"/>
    <property type="match status" value="1"/>
</dbReference>
<reference evidence="2 3" key="1">
    <citation type="submission" date="2020-08" db="EMBL/GenBank/DDBJ databases">
        <title>Genomic Encyclopedia of Type Strains, Phase IV (KMG-IV): sequencing the most valuable type-strain genomes for metagenomic binning, comparative biology and taxonomic classification.</title>
        <authorList>
            <person name="Goeker M."/>
        </authorList>
    </citation>
    <scope>NUCLEOTIDE SEQUENCE [LARGE SCALE GENOMIC DNA]</scope>
    <source>
        <strain evidence="2 3">DSM 27568</strain>
    </source>
</reference>
<dbReference type="InterPro" id="IPR036249">
    <property type="entry name" value="Thioredoxin-like_sf"/>
</dbReference>
<keyword evidence="2" id="KW-0808">Transferase</keyword>
<dbReference type="AlphaFoldDB" id="A0A7W6C3T5"/>
<dbReference type="PANTHER" id="PTHR43968:SF6">
    <property type="entry name" value="GLUTATHIONE S-TRANSFERASE OMEGA"/>
    <property type="match status" value="1"/>
</dbReference>
<evidence type="ECO:0000259" key="1">
    <source>
        <dbReference type="PROSITE" id="PS50404"/>
    </source>
</evidence>
<dbReference type="InterPro" id="IPR036282">
    <property type="entry name" value="Glutathione-S-Trfase_C_sf"/>
</dbReference>
<dbReference type="SUPFAM" id="SSF47616">
    <property type="entry name" value="GST C-terminal domain-like"/>
    <property type="match status" value="1"/>
</dbReference>
<dbReference type="GO" id="GO:0016740">
    <property type="term" value="F:transferase activity"/>
    <property type="evidence" value="ECO:0007669"/>
    <property type="project" value="UniProtKB-KW"/>
</dbReference>
<dbReference type="RefSeq" id="WP_183618743.1">
    <property type="nucleotide sequence ID" value="NZ_JACIDY010000013.1"/>
</dbReference>
<organism evidence="2 3">
    <name type="scientific">Novosphingobium fluoreni</name>
    <dbReference type="NCBI Taxonomy" id="1391222"/>
    <lineage>
        <taxon>Bacteria</taxon>
        <taxon>Pseudomonadati</taxon>
        <taxon>Pseudomonadota</taxon>
        <taxon>Alphaproteobacteria</taxon>
        <taxon>Sphingomonadales</taxon>
        <taxon>Sphingomonadaceae</taxon>
        <taxon>Novosphingobium</taxon>
    </lineage>
</organism>